<sequence length="174" mass="20275">MEEDVEEGTCNEAEIRRVDEDIRRLLDKRPIQCWNCQIVSDHQRDWDQFLHLFLLAYRSSVHETTGQTPASIVMGRELRLPCDLKFGCTPGDHVAGDDYISTLCQRMDDIREQARSSIQGASDRIKETYDINANEGRFQPGNQVWLYNPHHRRQLSPKLQSSWEGPYEVISLQR</sequence>
<organism evidence="1 2">
    <name type="scientific">Aromia moschata</name>
    <dbReference type="NCBI Taxonomy" id="1265417"/>
    <lineage>
        <taxon>Eukaryota</taxon>
        <taxon>Metazoa</taxon>
        <taxon>Ecdysozoa</taxon>
        <taxon>Arthropoda</taxon>
        <taxon>Hexapoda</taxon>
        <taxon>Insecta</taxon>
        <taxon>Pterygota</taxon>
        <taxon>Neoptera</taxon>
        <taxon>Endopterygota</taxon>
        <taxon>Coleoptera</taxon>
        <taxon>Polyphaga</taxon>
        <taxon>Cucujiformia</taxon>
        <taxon>Chrysomeloidea</taxon>
        <taxon>Cerambycidae</taxon>
        <taxon>Cerambycinae</taxon>
        <taxon>Callichromatini</taxon>
        <taxon>Aromia</taxon>
    </lineage>
</organism>
<keyword evidence="2" id="KW-1185">Reference proteome</keyword>
<name>A0AAV8YII4_9CUCU</name>
<dbReference type="Proteomes" id="UP001162162">
    <property type="component" value="Unassembled WGS sequence"/>
</dbReference>
<proteinExistence type="predicted"/>
<dbReference type="Gene3D" id="3.30.420.10">
    <property type="entry name" value="Ribonuclease H-like superfamily/Ribonuclease H"/>
    <property type="match status" value="1"/>
</dbReference>
<dbReference type="EMBL" id="JAPWTK010000090">
    <property type="protein sequence ID" value="KAJ8951076.1"/>
    <property type="molecule type" value="Genomic_DNA"/>
</dbReference>
<dbReference type="GO" id="GO:0003676">
    <property type="term" value="F:nucleic acid binding"/>
    <property type="evidence" value="ECO:0007669"/>
    <property type="project" value="InterPro"/>
</dbReference>
<evidence type="ECO:0000313" key="1">
    <source>
        <dbReference type="EMBL" id="KAJ8951076.1"/>
    </source>
</evidence>
<accession>A0AAV8YII4</accession>
<dbReference type="AlphaFoldDB" id="A0AAV8YII4"/>
<comment type="caution">
    <text evidence="1">The sequence shown here is derived from an EMBL/GenBank/DDBJ whole genome shotgun (WGS) entry which is preliminary data.</text>
</comment>
<reference evidence="1" key="1">
    <citation type="journal article" date="2023" name="Insect Mol. Biol.">
        <title>Genome sequencing provides insights into the evolution of gene families encoding plant cell wall-degrading enzymes in longhorned beetles.</title>
        <authorList>
            <person name="Shin N.R."/>
            <person name="Okamura Y."/>
            <person name="Kirsch R."/>
            <person name="Pauchet Y."/>
        </authorList>
    </citation>
    <scope>NUCLEOTIDE SEQUENCE</scope>
    <source>
        <strain evidence="1">AMC_N1</strain>
    </source>
</reference>
<dbReference type="InterPro" id="IPR036397">
    <property type="entry name" value="RNaseH_sf"/>
</dbReference>
<evidence type="ECO:0000313" key="2">
    <source>
        <dbReference type="Proteomes" id="UP001162162"/>
    </source>
</evidence>
<dbReference type="InterPro" id="IPR050951">
    <property type="entry name" value="Retrovirus_Pol_polyprotein"/>
</dbReference>
<dbReference type="PANTHER" id="PTHR37984:SF5">
    <property type="entry name" value="PROTEIN NYNRIN-LIKE"/>
    <property type="match status" value="1"/>
</dbReference>
<dbReference type="PANTHER" id="PTHR37984">
    <property type="entry name" value="PROTEIN CBG26694"/>
    <property type="match status" value="1"/>
</dbReference>
<gene>
    <name evidence="1" type="ORF">NQ318_003774</name>
</gene>
<protein>
    <submittedName>
        <fullName evidence="1">Uncharacterized protein</fullName>
    </submittedName>
</protein>